<dbReference type="KEGG" id="svo:SVI_2475"/>
<protein>
    <submittedName>
        <fullName evidence="1">Uncharacterized protein</fullName>
    </submittedName>
</protein>
<dbReference type="EMBL" id="AP011177">
    <property type="protein sequence ID" value="BAJ02446.1"/>
    <property type="molecule type" value="Genomic_DNA"/>
</dbReference>
<gene>
    <name evidence="1" type="ordered locus">SVI_2475</name>
</gene>
<dbReference type="STRING" id="637905.SVI_2475"/>
<organism evidence="1 2">
    <name type="scientific">Shewanella violacea (strain JCM 10179 / CIP 106290 / LMG 19151 / DSS12)</name>
    <dbReference type="NCBI Taxonomy" id="637905"/>
    <lineage>
        <taxon>Bacteria</taxon>
        <taxon>Pseudomonadati</taxon>
        <taxon>Pseudomonadota</taxon>
        <taxon>Gammaproteobacteria</taxon>
        <taxon>Alteromonadales</taxon>
        <taxon>Shewanellaceae</taxon>
        <taxon>Shewanella</taxon>
    </lineage>
</organism>
<name>D4ZL97_SHEVD</name>
<dbReference type="HOGENOM" id="CLU_162058_0_0_6"/>
<evidence type="ECO:0000313" key="2">
    <source>
        <dbReference type="Proteomes" id="UP000002350"/>
    </source>
</evidence>
<dbReference type="Proteomes" id="UP000002350">
    <property type="component" value="Chromosome"/>
</dbReference>
<reference evidence="2" key="1">
    <citation type="journal article" date="2010" name="Mol. Biosyst.">
        <title>Complete genome sequence and comparative analysis of Shewanella violacea, a psychrophilic and piezophilic bacterium from deep sea floor sediments.</title>
        <authorList>
            <person name="Aono E."/>
            <person name="Baba T."/>
            <person name="Ara T."/>
            <person name="Nishi T."/>
            <person name="Nakamichi T."/>
            <person name="Inamoto E."/>
            <person name="Toyonaga H."/>
            <person name="Hasegawa M."/>
            <person name="Takai Y."/>
            <person name="Okumura Y."/>
            <person name="Baba M."/>
            <person name="Tomita M."/>
            <person name="Kato C."/>
            <person name="Oshima T."/>
            <person name="Nakasone K."/>
            <person name="Mori H."/>
        </authorList>
    </citation>
    <scope>NUCLEOTIDE SEQUENCE [LARGE SCALE GENOMIC DNA]</scope>
    <source>
        <strain evidence="2">JCM 10179 / CIP 106290 / LMG 19151 / DSS12</strain>
    </source>
</reference>
<proteinExistence type="predicted"/>
<dbReference type="RefSeq" id="WP_013051750.1">
    <property type="nucleotide sequence ID" value="NC_014012.1"/>
</dbReference>
<dbReference type="OrthoDB" id="6267130at2"/>
<accession>D4ZL97</accession>
<dbReference type="AlphaFoldDB" id="D4ZL97"/>
<keyword evidence="2" id="KW-1185">Reference proteome</keyword>
<dbReference type="eggNOG" id="ENOG50302GW">
    <property type="taxonomic scope" value="Bacteria"/>
</dbReference>
<evidence type="ECO:0000313" key="1">
    <source>
        <dbReference type="EMBL" id="BAJ02446.1"/>
    </source>
</evidence>
<sequence>MQIQTNHFDLFKSGAPSIAPASLDAIKPNADNRVDSLTRVEQLDQFQALSQAESTREGVLASGISEAALAVDLLSPTPEQLASRLGAKLQYDQHTQASEGAVAQYLTNQHAAEREAIQLMVGIDTYA</sequence>